<dbReference type="Proteomes" id="UP000461768">
    <property type="component" value="Unassembled WGS sequence"/>
</dbReference>
<dbReference type="SUPFAM" id="SSF55874">
    <property type="entry name" value="ATPase domain of HSP90 chaperone/DNA topoisomerase II/histidine kinase"/>
    <property type="match status" value="1"/>
</dbReference>
<comment type="subcellular location">
    <subcellularLocation>
        <location evidence="2">Cell membrane</location>
        <topology evidence="2">Multi-pass membrane protein</topology>
    </subcellularLocation>
</comment>
<dbReference type="Gene3D" id="1.10.287.130">
    <property type="match status" value="1"/>
</dbReference>
<keyword evidence="10" id="KW-0067">ATP-binding</keyword>
<dbReference type="CDD" id="cd00082">
    <property type="entry name" value="HisKA"/>
    <property type="match status" value="1"/>
</dbReference>
<evidence type="ECO:0000259" key="15">
    <source>
        <dbReference type="PROSITE" id="PS50109"/>
    </source>
</evidence>
<dbReference type="SMART" id="SM00388">
    <property type="entry name" value="HisKA"/>
    <property type="match status" value="1"/>
</dbReference>
<dbReference type="Gene3D" id="6.10.340.10">
    <property type="match status" value="1"/>
</dbReference>
<evidence type="ECO:0000256" key="13">
    <source>
        <dbReference type="ARBA" id="ARBA00023136"/>
    </source>
</evidence>
<reference evidence="17 18" key="2">
    <citation type="submission" date="2020-02" db="EMBL/GenBank/DDBJ databases">
        <title>Candidatus Galacturonibacter soehngenii shows hetero-acetogenic catabolism of galacturonic acid but lacks a canonical carbon monoxide dehydrogenase/acetyl-CoA synthase complex.</title>
        <authorList>
            <person name="Diender M."/>
            <person name="Stouten G.R."/>
            <person name="Petersen J.F."/>
            <person name="Nielsen P.H."/>
            <person name="Dueholm M.S."/>
            <person name="Pronk J.T."/>
            <person name="Van Loosdrecht M.C.M."/>
        </authorList>
    </citation>
    <scope>NUCLEOTIDE SEQUENCE [LARGE SCALE GENOMIC DNA]</scope>
    <source>
        <strain evidence="17">GalUA</strain>
    </source>
</reference>
<comment type="caution">
    <text evidence="17">The sequence shown here is derived from an EMBL/GenBank/DDBJ whole genome shotgun (WGS) entry which is preliminary data.</text>
</comment>
<dbReference type="GO" id="GO:0000155">
    <property type="term" value="F:phosphorelay sensor kinase activity"/>
    <property type="evidence" value="ECO:0007669"/>
    <property type="project" value="InterPro"/>
</dbReference>
<dbReference type="InterPro" id="IPR003660">
    <property type="entry name" value="HAMP_dom"/>
</dbReference>
<evidence type="ECO:0000256" key="7">
    <source>
        <dbReference type="ARBA" id="ARBA00022692"/>
    </source>
</evidence>
<dbReference type="PANTHER" id="PTHR45528">
    <property type="entry name" value="SENSOR HISTIDINE KINASE CPXA"/>
    <property type="match status" value="1"/>
</dbReference>
<dbReference type="InterPro" id="IPR003594">
    <property type="entry name" value="HATPase_dom"/>
</dbReference>
<dbReference type="GO" id="GO:0005524">
    <property type="term" value="F:ATP binding"/>
    <property type="evidence" value="ECO:0007669"/>
    <property type="project" value="UniProtKB-KW"/>
</dbReference>
<keyword evidence="13 14" id="KW-0472">Membrane</keyword>
<keyword evidence="6" id="KW-0808">Transferase</keyword>
<keyword evidence="8" id="KW-0547">Nucleotide-binding</keyword>
<dbReference type="EC" id="2.7.13.3" evidence="3"/>
<evidence type="ECO:0000256" key="5">
    <source>
        <dbReference type="ARBA" id="ARBA00022553"/>
    </source>
</evidence>
<dbReference type="Gene3D" id="3.30.565.10">
    <property type="entry name" value="Histidine kinase-like ATPase, C-terminal domain"/>
    <property type="match status" value="1"/>
</dbReference>
<dbReference type="EMBL" id="WAGX01000005">
    <property type="protein sequence ID" value="KAB1438401.1"/>
    <property type="molecule type" value="Genomic_DNA"/>
</dbReference>
<evidence type="ECO:0000256" key="9">
    <source>
        <dbReference type="ARBA" id="ARBA00022777"/>
    </source>
</evidence>
<dbReference type="InterPro" id="IPR050398">
    <property type="entry name" value="HssS/ArlS-like"/>
</dbReference>
<dbReference type="OrthoDB" id="9786919at2"/>
<keyword evidence="5" id="KW-0597">Phosphoprotein</keyword>
<reference evidence="17 18" key="1">
    <citation type="submission" date="2019-09" db="EMBL/GenBank/DDBJ databases">
        <authorList>
            <person name="Valk L.C."/>
        </authorList>
    </citation>
    <scope>NUCLEOTIDE SEQUENCE [LARGE SCALE GENOMIC DNA]</scope>
    <source>
        <strain evidence="17">GalUA</strain>
    </source>
</reference>
<protein>
    <recommendedName>
        <fullName evidence="3">histidine kinase</fullName>
        <ecNumber evidence="3">2.7.13.3</ecNumber>
    </recommendedName>
</protein>
<dbReference type="SUPFAM" id="SSF158472">
    <property type="entry name" value="HAMP domain-like"/>
    <property type="match status" value="1"/>
</dbReference>
<dbReference type="Pfam" id="PF00512">
    <property type="entry name" value="HisKA"/>
    <property type="match status" value="1"/>
</dbReference>
<dbReference type="Pfam" id="PF02518">
    <property type="entry name" value="HATPase_c"/>
    <property type="match status" value="1"/>
</dbReference>
<dbReference type="InterPro" id="IPR004358">
    <property type="entry name" value="Sig_transdc_His_kin-like_C"/>
</dbReference>
<keyword evidence="9 17" id="KW-0418">Kinase</keyword>
<dbReference type="AlphaFoldDB" id="A0A7V7UGE1"/>
<feature type="transmembrane region" description="Helical" evidence="14">
    <location>
        <begin position="12"/>
        <end position="31"/>
    </location>
</feature>
<dbReference type="InterPro" id="IPR005467">
    <property type="entry name" value="His_kinase_dom"/>
</dbReference>
<dbReference type="SMART" id="SM00304">
    <property type="entry name" value="HAMP"/>
    <property type="match status" value="1"/>
</dbReference>
<dbReference type="GO" id="GO:0005886">
    <property type="term" value="C:plasma membrane"/>
    <property type="evidence" value="ECO:0007669"/>
    <property type="project" value="UniProtKB-SubCell"/>
</dbReference>
<gene>
    <name evidence="17" type="ORF">F7O84_12725</name>
</gene>
<evidence type="ECO:0000256" key="3">
    <source>
        <dbReference type="ARBA" id="ARBA00012438"/>
    </source>
</evidence>
<dbReference type="PANTHER" id="PTHR45528:SF1">
    <property type="entry name" value="SENSOR HISTIDINE KINASE CPXA"/>
    <property type="match status" value="1"/>
</dbReference>
<dbReference type="InterPro" id="IPR003661">
    <property type="entry name" value="HisK_dim/P_dom"/>
</dbReference>
<feature type="domain" description="HAMP" evidence="16">
    <location>
        <begin position="203"/>
        <end position="255"/>
    </location>
</feature>
<evidence type="ECO:0000256" key="2">
    <source>
        <dbReference type="ARBA" id="ARBA00004651"/>
    </source>
</evidence>
<evidence type="ECO:0000313" key="17">
    <source>
        <dbReference type="EMBL" id="KAB1438401.1"/>
    </source>
</evidence>
<proteinExistence type="predicted"/>
<keyword evidence="11 14" id="KW-1133">Transmembrane helix</keyword>
<dbReference type="PRINTS" id="PR00344">
    <property type="entry name" value="BCTRLSENSOR"/>
</dbReference>
<keyword evidence="7 14" id="KW-0812">Transmembrane</keyword>
<dbReference type="CDD" id="cd00075">
    <property type="entry name" value="HATPase"/>
    <property type="match status" value="1"/>
</dbReference>
<feature type="domain" description="Histidine kinase" evidence="15">
    <location>
        <begin position="270"/>
        <end position="483"/>
    </location>
</feature>
<evidence type="ECO:0000256" key="14">
    <source>
        <dbReference type="SAM" id="Phobius"/>
    </source>
</evidence>
<keyword evidence="4" id="KW-1003">Cell membrane</keyword>
<sequence length="488" mass="55402">MKLFWKFFFSTSIISLFMFGLGSSIMINTLFQSSLKQEINYSFNENDILQTALNNELTRIYQNSNTSNTGKEAVSSFTSESADNLIINALTQIAISTSNGSIPFQISNSNYITVYTTSSLNYDNKLIKLLDNGTRAYEVTSLDNRYYIRVACPILFAGENYYLETYKDITALFQIRENQFQIFFYSVIGIIGFSFILIFFVAYWLTKPLKELANSAIRISKGDYDLPVLQEGYDEIGLLTRAFNQMSTSLRQTMTELEASALRQENFIASFAHELKTPMTSIIGYADMLRSKKVSQEQLILYSNNIFKEGKRLEALSFKLMELIVLKKHEFQMRTVSASHFFETVQSVITPILKRDKIEFITKVAEMNLQLEPDLMKTVCLNLLDNARKSIDVNGRIHFLGNVEKDGYCITIADNGKGIESDEISKITEAFYMSDKSRSRATGSVGLGLTICSQIIEIHHAKMLIESVPGKGTCIYIHLKESKPNENI</sequence>
<comment type="catalytic activity">
    <reaction evidence="1">
        <text>ATP + protein L-histidine = ADP + protein N-phospho-L-histidine.</text>
        <dbReference type="EC" id="2.7.13.3"/>
    </reaction>
</comment>
<evidence type="ECO:0000256" key="4">
    <source>
        <dbReference type="ARBA" id="ARBA00022475"/>
    </source>
</evidence>
<dbReference type="InterPro" id="IPR036097">
    <property type="entry name" value="HisK_dim/P_sf"/>
</dbReference>
<evidence type="ECO:0000313" key="18">
    <source>
        <dbReference type="Proteomes" id="UP000461768"/>
    </source>
</evidence>
<dbReference type="CDD" id="cd06225">
    <property type="entry name" value="HAMP"/>
    <property type="match status" value="1"/>
</dbReference>
<evidence type="ECO:0000256" key="8">
    <source>
        <dbReference type="ARBA" id="ARBA00022741"/>
    </source>
</evidence>
<evidence type="ECO:0000259" key="16">
    <source>
        <dbReference type="PROSITE" id="PS50885"/>
    </source>
</evidence>
<dbReference type="PROSITE" id="PS50109">
    <property type="entry name" value="HIS_KIN"/>
    <property type="match status" value="1"/>
</dbReference>
<evidence type="ECO:0000256" key="12">
    <source>
        <dbReference type="ARBA" id="ARBA00023012"/>
    </source>
</evidence>
<dbReference type="PROSITE" id="PS50885">
    <property type="entry name" value="HAMP"/>
    <property type="match status" value="1"/>
</dbReference>
<evidence type="ECO:0000256" key="6">
    <source>
        <dbReference type="ARBA" id="ARBA00022679"/>
    </source>
</evidence>
<keyword evidence="12" id="KW-0902">Two-component regulatory system</keyword>
<evidence type="ECO:0000256" key="1">
    <source>
        <dbReference type="ARBA" id="ARBA00000085"/>
    </source>
</evidence>
<evidence type="ECO:0000256" key="11">
    <source>
        <dbReference type="ARBA" id="ARBA00022989"/>
    </source>
</evidence>
<organism evidence="17 18">
    <name type="scientific">Candidatus Galacturonatibacter soehngenii</name>
    <dbReference type="NCBI Taxonomy" id="2307010"/>
    <lineage>
        <taxon>Bacteria</taxon>
        <taxon>Bacillati</taxon>
        <taxon>Bacillota</taxon>
        <taxon>Clostridia</taxon>
        <taxon>Lachnospirales</taxon>
        <taxon>Lachnospiraceae</taxon>
        <taxon>Candidatus Galacturonatibacter</taxon>
    </lineage>
</organism>
<dbReference type="SUPFAM" id="SSF47384">
    <property type="entry name" value="Homodimeric domain of signal transducing histidine kinase"/>
    <property type="match status" value="1"/>
</dbReference>
<dbReference type="Pfam" id="PF00672">
    <property type="entry name" value="HAMP"/>
    <property type="match status" value="1"/>
</dbReference>
<dbReference type="InterPro" id="IPR036890">
    <property type="entry name" value="HATPase_C_sf"/>
</dbReference>
<feature type="transmembrane region" description="Helical" evidence="14">
    <location>
        <begin position="182"/>
        <end position="205"/>
    </location>
</feature>
<dbReference type="SMART" id="SM00387">
    <property type="entry name" value="HATPase_c"/>
    <property type="match status" value="1"/>
</dbReference>
<keyword evidence="18" id="KW-1185">Reference proteome</keyword>
<accession>A0A7V7UGE1</accession>
<name>A0A7V7UGE1_9FIRM</name>
<evidence type="ECO:0000256" key="10">
    <source>
        <dbReference type="ARBA" id="ARBA00022840"/>
    </source>
</evidence>